<dbReference type="CDD" id="cd16012">
    <property type="entry name" value="ALP"/>
    <property type="match status" value="1"/>
</dbReference>
<dbReference type="PROSITE" id="PS51257">
    <property type="entry name" value="PROKAR_LIPOPROTEIN"/>
    <property type="match status" value="1"/>
</dbReference>
<evidence type="ECO:0000313" key="5">
    <source>
        <dbReference type="EMBL" id="HED11367.1"/>
    </source>
</evidence>
<dbReference type="EMBL" id="DRLD01000328">
    <property type="protein sequence ID" value="HED11367.1"/>
    <property type="molecule type" value="Genomic_DNA"/>
</dbReference>
<feature type="binding site" evidence="3">
    <location>
        <position position="158"/>
    </location>
    <ligand>
        <name>Mg(2+)</name>
        <dbReference type="ChEBI" id="CHEBI:18420"/>
    </ligand>
</feature>
<evidence type="ECO:0000256" key="4">
    <source>
        <dbReference type="RuleBase" id="RU003946"/>
    </source>
</evidence>
<comment type="cofactor">
    <cofactor evidence="3">
        <name>Zn(2+)</name>
        <dbReference type="ChEBI" id="CHEBI:29105"/>
    </cofactor>
    <text evidence="3">Binds 2 Zn(2+) ions.</text>
</comment>
<feature type="binding site" evidence="3">
    <location>
        <position position="160"/>
    </location>
    <ligand>
        <name>Mg(2+)</name>
        <dbReference type="ChEBI" id="CHEBI:18420"/>
    </ligand>
</feature>
<feature type="binding site" evidence="3">
    <location>
        <position position="47"/>
    </location>
    <ligand>
        <name>Mg(2+)</name>
        <dbReference type="ChEBI" id="CHEBI:18420"/>
    </ligand>
</feature>
<keyword evidence="3" id="KW-0460">Magnesium</keyword>
<reference evidence="5" key="1">
    <citation type="journal article" date="2020" name="mSystems">
        <title>Genome- and Community-Level Interaction Insights into Carbon Utilization and Element Cycling Functions of Hydrothermarchaeota in Hydrothermal Sediment.</title>
        <authorList>
            <person name="Zhou Z."/>
            <person name="Liu Y."/>
            <person name="Xu W."/>
            <person name="Pan J."/>
            <person name="Luo Z.H."/>
            <person name="Li M."/>
        </authorList>
    </citation>
    <scope>NUCLEOTIDE SEQUENCE [LARGE SCALE GENOMIC DNA]</scope>
    <source>
        <strain evidence="5">HyVt-456</strain>
    </source>
</reference>
<dbReference type="Pfam" id="PF00245">
    <property type="entry name" value="Alk_phosphatase"/>
    <property type="match status" value="1"/>
</dbReference>
<proteinExistence type="inferred from homology"/>
<feature type="binding site" evidence="3">
    <location>
        <position position="368"/>
    </location>
    <ligand>
        <name>Zn(2+)</name>
        <dbReference type="ChEBI" id="CHEBI:29105"/>
        <label>2</label>
    </ligand>
</feature>
<dbReference type="PANTHER" id="PTHR11596:SF5">
    <property type="entry name" value="ALKALINE PHOSPHATASE"/>
    <property type="match status" value="1"/>
</dbReference>
<sequence length="456" mass="49530">MRYIYFPILIIGMFFIQSCKKGAPSNTADTTLPDSVPPKNVILMISDGCGFSQVEAASYFQFGETGKAPYDTFAVRLAMSTFSAGGDYLSDSAWLSFDYILRKPTDSAAAATAMASGEKTYNGAIGVDVDKKPLVSSFERADSLGKATGVVTSVPLSHATPAAFGAHNVSRKNYAEIGREMIMESPLEVIMGAGHPYYDAEGKKRDVPVFDKVGGPQTWAALLAGKAGADADGDGRDDPWTLIEKKEDFRKMARGTELTRLIGIPFAGTTLQEERAGDPHAAPFTVPFNDNVPTLADMSLAALNVLNNDPDGFYLMIEGGAVDWAGHANRKSRVIEEEIDFNKTVAAVVNWIENNGGWNKNLLIVTGDHETGFLSGPESVFKGTMRWQPVQNRGKGNMPAMEWNATYHSNSLIPFYAHGKGSVVFKNYATLRDSVRGAYLDNTHIARAMMSFLKKQ</sequence>
<dbReference type="InterPro" id="IPR017850">
    <property type="entry name" value="Alkaline_phosphatase_core_sf"/>
</dbReference>
<dbReference type="GO" id="GO:0004035">
    <property type="term" value="F:alkaline phosphatase activity"/>
    <property type="evidence" value="ECO:0007669"/>
    <property type="project" value="TreeGrafter"/>
</dbReference>
<feature type="binding site" evidence="3">
    <location>
        <position position="323"/>
    </location>
    <ligand>
        <name>Zn(2+)</name>
        <dbReference type="ChEBI" id="CHEBI:29105"/>
        <label>2</label>
    </ligand>
</feature>
<evidence type="ECO:0000256" key="3">
    <source>
        <dbReference type="PIRSR" id="PIRSR601952-2"/>
    </source>
</evidence>
<comment type="cofactor">
    <cofactor evidence="3">
        <name>Mg(2+)</name>
        <dbReference type="ChEBI" id="CHEBI:18420"/>
    </cofactor>
    <text evidence="3">Binds 1 Mg(2+) ion.</text>
</comment>
<gene>
    <name evidence="5" type="ORF">ENJ10_11815</name>
</gene>
<organism evidence="5">
    <name type="scientific">Caldithrix abyssi</name>
    <dbReference type="NCBI Taxonomy" id="187145"/>
    <lineage>
        <taxon>Bacteria</taxon>
        <taxon>Pseudomonadati</taxon>
        <taxon>Calditrichota</taxon>
        <taxon>Calditrichia</taxon>
        <taxon>Calditrichales</taxon>
        <taxon>Calditrichaceae</taxon>
        <taxon>Caldithrix</taxon>
    </lineage>
</organism>
<protein>
    <submittedName>
        <fullName evidence="5">Alkaline phosphatase</fullName>
    </submittedName>
</protein>
<dbReference type="PRINTS" id="PR00113">
    <property type="entry name" value="ALKPHPHTASE"/>
</dbReference>
<dbReference type="AlphaFoldDB" id="A0A7V1PVG2"/>
<dbReference type="InterPro" id="IPR001952">
    <property type="entry name" value="Alkaline_phosphatase"/>
</dbReference>
<keyword evidence="1" id="KW-0597">Phosphoprotein</keyword>
<dbReference type="Gene3D" id="3.40.720.10">
    <property type="entry name" value="Alkaline Phosphatase, subunit A"/>
    <property type="match status" value="1"/>
</dbReference>
<feature type="binding site" evidence="3">
    <location>
        <position position="369"/>
    </location>
    <ligand>
        <name>Zn(2+)</name>
        <dbReference type="ChEBI" id="CHEBI:29105"/>
        <label>2</label>
    </ligand>
</feature>
<keyword evidence="3" id="KW-0862">Zinc</keyword>
<feature type="binding site" evidence="3">
    <location>
        <position position="318"/>
    </location>
    <ligand>
        <name>Mg(2+)</name>
        <dbReference type="ChEBI" id="CHEBI:18420"/>
    </ligand>
</feature>
<keyword evidence="3" id="KW-0479">Metal-binding</keyword>
<dbReference type="GO" id="GO:0046872">
    <property type="term" value="F:metal ion binding"/>
    <property type="evidence" value="ECO:0007669"/>
    <property type="project" value="UniProtKB-KW"/>
</dbReference>
<name>A0A7V1PVG2_CALAY</name>
<comment type="caution">
    <text evidence="5">The sequence shown here is derived from an EMBL/GenBank/DDBJ whole genome shotgun (WGS) entry which is preliminary data.</text>
</comment>
<dbReference type="PANTHER" id="PTHR11596">
    <property type="entry name" value="ALKALINE PHOSPHATASE"/>
    <property type="match status" value="1"/>
</dbReference>
<dbReference type="SMART" id="SM00098">
    <property type="entry name" value="alkPPc"/>
    <property type="match status" value="1"/>
</dbReference>
<dbReference type="SUPFAM" id="SSF53649">
    <property type="entry name" value="Alkaline phosphatase-like"/>
    <property type="match status" value="1"/>
</dbReference>
<feature type="binding site" evidence="3">
    <location>
        <position position="47"/>
    </location>
    <ligand>
        <name>Zn(2+)</name>
        <dbReference type="ChEBI" id="CHEBI:29105"/>
        <label>2</label>
    </ligand>
</feature>
<feature type="binding site" evidence="3">
    <location>
        <position position="327"/>
    </location>
    <ligand>
        <name>Zn(2+)</name>
        <dbReference type="ChEBI" id="CHEBI:29105"/>
        <label>2</label>
    </ligand>
</feature>
<evidence type="ECO:0000256" key="1">
    <source>
        <dbReference type="ARBA" id="ARBA00022553"/>
    </source>
</evidence>
<feature type="active site" description="Phosphoserine intermediate" evidence="2">
    <location>
        <position position="107"/>
    </location>
</feature>
<comment type="similarity">
    <text evidence="4">Belongs to the alkaline phosphatase family.</text>
</comment>
<evidence type="ECO:0000256" key="2">
    <source>
        <dbReference type="PIRSR" id="PIRSR601952-1"/>
    </source>
</evidence>
<accession>A0A7V1PVG2</accession>
<dbReference type="Proteomes" id="UP000886005">
    <property type="component" value="Unassembled WGS sequence"/>
</dbReference>